<reference evidence="2 3" key="1">
    <citation type="journal article" date="2013" name="Genome Announc.">
        <title>Draft genome sequence of the moderately halophilic gammaproteobacterium Halomonas anticariensis FP35.</title>
        <authorList>
            <person name="Tahrioui A."/>
            <person name="Quesada E."/>
            <person name="Llamas I."/>
        </authorList>
    </citation>
    <scope>NUCLEOTIDE SEQUENCE [LARGE SCALE GENOMIC DNA]</scope>
    <source>
        <strain evidence="3">DSM 16096 / CECT 5854 / LMG 22089 / FP35</strain>
    </source>
</reference>
<gene>
    <name evidence="2" type="ORF">L861_01525</name>
</gene>
<dbReference type="PATRIC" id="fig|1121939.11.peg.284"/>
<dbReference type="eggNOG" id="COG4974">
    <property type="taxonomic scope" value="Bacteria"/>
</dbReference>
<feature type="compositionally biased region" description="Polar residues" evidence="1">
    <location>
        <begin position="85"/>
        <end position="97"/>
    </location>
</feature>
<feature type="region of interest" description="Disordered" evidence="1">
    <location>
        <begin position="77"/>
        <end position="97"/>
    </location>
</feature>
<sequence>MDTHSKPPKLMDRVKATMRVKRHVLDQPLGDIGEFSHAKRPRRLPVVLSHAEVMRVLNELSGPMHLMATLMYGSELQKKEGKTQGDGNATAPTRQNG</sequence>
<proteinExistence type="predicted"/>
<dbReference type="OrthoDB" id="9801717at2"/>
<dbReference type="Proteomes" id="UP000014463">
    <property type="component" value="Unassembled WGS sequence"/>
</dbReference>
<organism evidence="2 3">
    <name type="scientific">Litchfieldella anticariensis (strain DSM 16096 / CECT 5854 / CIP 108499 / LMG 22089 / FP35)</name>
    <name type="common">Halomonas anticariensis</name>
    <dbReference type="NCBI Taxonomy" id="1121939"/>
    <lineage>
        <taxon>Bacteria</taxon>
        <taxon>Pseudomonadati</taxon>
        <taxon>Pseudomonadota</taxon>
        <taxon>Gammaproteobacteria</taxon>
        <taxon>Oceanospirillales</taxon>
        <taxon>Halomonadaceae</taxon>
        <taxon>Litchfieldella</taxon>
    </lineage>
</organism>
<dbReference type="EMBL" id="ASTJ01000011">
    <property type="protein sequence ID" value="EPC04011.1"/>
    <property type="molecule type" value="Genomic_DNA"/>
</dbReference>
<keyword evidence="3" id="KW-1185">Reference proteome</keyword>
<dbReference type="STRING" id="1121939.L861_01525"/>
<dbReference type="AlphaFoldDB" id="S2LH74"/>
<dbReference type="RefSeq" id="WP_016414745.1">
    <property type="nucleotide sequence ID" value="NZ_AUAB01000020.1"/>
</dbReference>
<evidence type="ECO:0000313" key="2">
    <source>
        <dbReference type="EMBL" id="EPC04011.1"/>
    </source>
</evidence>
<accession>S2LH74</accession>
<name>S2LH74_LITA3</name>
<evidence type="ECO:0000313" key="3">
    <source>
        <dbReference type="Proteomes" id="UP000014463"/>
    </source>
</evidence>
<evidence type="ECO:0000256" key="1">
    <source>
        <dbReference type="SAM" id="MobiDB-lite"/>
    </source>
</evidence>
<comment type="caution">
    <text evidence="2">The sequence shown here is derived from an EMBL/GenBank/DDBJ whole genome shotgun (WGS) entry which is preliminary data.</text>
</comment>
<protein>
    <submittedName>
        <fullName evidence="2">Uncharacterized protein</fullName>
    </submittedName>
</protein>